<dbReference type="STRING" id="37001.A0A1A9W3C7"/>
<evidence type="ECO:0000313" key="3">
    <source>
        <dbReference type="Proteomes" id="UP000091820"/>
    </source>
</evidence>
<accession>A0A1A9W3C7</accession>
<keyword evidence="3" id="KW-1185">Reference proteome</keyword>
<dbReference type="VEuPathDB" id="VectorBase:GBRI004965"/>
<name>A0A1A9W3C7_9MUSC</name>
<feature type="region of interest" description="Disordered" evidence="1">
    <location>
        <begin position="13"/>
        <end position="38"/>
    </location>
</feature>
<proteinExistence type="predicted"/>
<evidence type="ECO:0000313" key="2">
    <source>
        <dbReference type="EnsemblMetazoa" id="GBRI004965-PA"/>
    </source>
</evidence>
<protein>
    <submittedName>
        <fullName evidence="2">Uncharacterized protein</fullName>
    </submittedName>
</protein>
<organism evidence="2 3">
    <name type="scientific">Glossina brevipalpis</name>
    <dbReference type="NCBI Taxonomy" id="37001"/>
    <lineage>
        <taxon>Eukaryota</taxon>
        <taxon>Metazoa</taxon>
        <taxon>Ecdysozoa</taxon>
        <taxon>Arthropoda</taxon>
        <taxon>Hexapoda</taxon>
        <taxon>Insecta</taxon>
        <taxon>Pterygota</taxon>
        <taxon>Neoptera</taxon>
        <taxon>Endopterygota</taxon>
        <taxon>Diptera</taxon>
        <taxon>Brachycera</taxon>
        <taxon>Muscomorpha</taxon>
        <taxon>Hippoboscoidea</taxon>
        <taxon>Glossinidae</taxon>
        <taxon>Glossina</taxon>
    </lineage>
</organism>
<dbReference type="Proteomes" id="UP000091820">
    <property type="component" value="Unassembled WGS sequence"/>
</dbReference>
<reference evidence="3" key="1">
    <citation type="submission" date="2014-03" db="EMBL/GenBank/DDBJ databases">
        <authorList>
            <person name="Aksoy S."/>
            <person name="Warren W."/>
            <person name="Wilson R.K."/>
        </authorList>
    </citation>
    <scope>NUCLEOTIDE SEQUENCE [LARGE SCALE GENOMIC DNA]</scope>
    <source>
        <strain evidence="3">IAEA</strain>
    </source>
</reference>
<feature type="compositionally biased region" description="Polar residues" evidence="1">
    <location>
        <begin position="19"/>
        <end position="32"/>
    </location>
</feature>
<dbReference type="AlphaFoldDB" id="A0A1A9W3C7"/>
<reference evidence="2" key="2">
    <citation type="submission" date="2020-05" db="UniProtKB">
        <authorList>
            <consortium name="EnsemblMetazoa"/>
        </authorList>
    </citation>
    <scope>IDENTIFICATION</scope>
    <source>
        <strain evidence="2">IAEA</strain>
    </source>
</reference>
<dbReference type="EnsemblMetazoa" id="GBRI004965-RA">
    <property type="protein sequence ID" value="GBRI004965-PA"/>
    <property type="gene ID" value="GBRI004965"/>
</dbReference>
<evidence type="ECO:0000256" key="1">
    <source>
        <dbReference type="SAM" id="MobiDB-lite"/>
    </source>
</evidence>
<sequence>MLSVQTAGCAGMERLGVPTRTSLTTPPDNSGSGHFAKDESCGSSRSGCSLSSHSHDHHQHYQYHLQQQQTLCCPHHVPLPDSEWGQERCTQLRNNYQQSEITRSYIKPPPNKSIKDVPDHYGSSSNNVLTGLVPSTQLLTTLGVSSAVTVNVNTTFLQTSSYMERIPTPPLSVTVPIGSLYQQQQRQQQQQLLLENLVAETTTATSTLNTLKSNGCSPITISPTVQTINRYEWSQMDFQPTAGNITRNDSNTSMQSLITSCNCKNRKCHQCDGSSGSSNAET</sequence>